<dbReference type="OrthoDB" id="2307830at2759"/>
<dbReference type="InterPro" id="IPR014756">
    <property type="entry name" value="Ig_E-set"/>
</dbReference>
<dbReference type="AlphaFoldDB" id="A0A397SEZ5"/>
<keyword evidence="5" id="KW-1185">Reference proteome</keyword>
<sequence>MNRTFIFAFILLTTLSIVNAIPLQKNSTVFLPCPIKPAPDLLSVTIKPDPPVAGKSESFTISGKLHKDINVLTVLAIVFGDASLPPKPLQLPFISLVCGIEGKPKCPIKAGTSFTVTADSVSVPSHLTSPYTIGVAIGIPTGNPKSPFDAFGCTFAIVGKPKATGLSPNSYPIDDLFNNTFVEYPNAFQ</sequence>
<dbReference type="EMBL" id="QKYT01000516">
    <property type="protein sequence ID" value="RIA84122.1"/>
    <property type="molecule type" value="Genomic_DNA"/>
</dbReference>
<evidence type="ECO:0000313" key="5">
    <source>
        <dbReference type="Proteomes" id="UP000265703"/>
    </source>
</evidence>
<feature type="signal peptide" evidence="2">
    <location>
        <begin position="1"/>
        <end position="20"/>
    </location>
</feature>
<evidence type="ECO:0000259" key="3">
    <source>
        <dbReference type="Pfam" id="PF02221"/>
    </source>
</evidence>
<dbReference type="Proteomes" id="UP000265703">
    <property type="component" value="Unassembled WGS sequence"/>
</dbReference>
<name>A0A397SEZ5_9GLOM</name>
<dbReference type="SUPFAM" id="SSF81296">
    <property type="entry name" value="E set domains"/>
    <property type="match status" value="1"/>
</dbReference>
<dbReference type="Pfam" id="PF02221">
    <property type="entry name" value="E1_DerP2_DerF2"/>
    <property type="match status" value="1"/>
</dbReference>
<reference evidence="4 5" key="1">
    <citation type="submission" date="2018-06" db="EMBL/GenBank/DDBJ databases">
        <title>Comparative genomics reveals the genomic features of Rhizophagus irregularis, R. cerebriforme, R. diaphanum and Gigaspora rosea, and their symbiotic lifestyle signature.</title>
        <authorList>
            <person name="Morin E."/>
            <person name="San Clemente H."/>
            <person name="Chen E.C.H."/>
            <person name="De La Providencia I."/>
            <person name="Hainaut M."/>
            <person name="Kuo A."/>
            <person name="Kohler A."/>
            <person name="Murat C."/>
            <person name="Tang N."/>
            <person name="Roy S."/>
            <person name="Loubradou J."/>
            <person name="Henrissat B."/>
            <person name="Grigoriev I.V."/>
            <person name="Corradi N."/>
            <person name="Roux C."/>
            <person name="Martin F.M."/>
        </authorList>
    </citation>
    <scope>NUCLEOTIDE SEQUENCE [LARGE SCALE GENOMIC DNA]</scope>
    <source>
        <strain evidence="4 5">DAOM 227022</strain>
    </source>
</reference>
<dbReference type="InterPro" id="IPR003172">
    <property type="entry name" value="ML_dom"/>
</dbReference>
<comment type="caution">
    <text evidence="4">The sequence shown here is derived from an EMBL/GenBank/DDBJ whole genome shotgun (WGS) entry which is preliminary data.</text>
</comment>
<evidence type="ECO:0000256" key="1">
    <source>
        <dbReference type="ARBA" id="ARBA00016056"/>
    </source>
</evidence>
<organism evidence="4 5">
    <name type="scientific">Glomus cerebriforme</name>
    <dbReference type="NCBI Taxonomy" id="658196"/>
    <lineage>
        <taxon>Eukaryota</taxon>
        <taxon>Fungi</taxon>
        <taxon>Fungi incertae sedis</taxon>
        <taxon>Mucoromycota</taxon>
        <taxon>Glomeromycotina</taxon>
        <taxon>Glomeromycetes</taxon>
        <taxon>Glomerales</taxon>
        <taxon>Glomeraceae</taxon>
        <taxon>Glomus</taxon>
    </lineage>
</organism>
<gene>
    <name evidence="4" type="ORF">C1645_859642</name>
</gene>
<proteinExistence type="predicted"/>
<accession>A0A397SEZ5</accession>
<evidence type="ECO:0000256" key="2">
    <source>
        <dbReference type="SAM" id="SignalP"/>
    </source>
</evidence>
<dbReference type="STRING" id="658196.A0A397SEZ5"/>
<evidence type="ECO:0000313" key="4">
    <source>
        <dbReference type="EMBL" id="RIA84122.1"/>
    </source>
</evidence>
<keyword evidence="2" id="KW-0732">Signal</keyword>
<feature type="chain" id="PRO_5017369132" description="Phosphatidylglycerol/phosphatidylinositol transfer protein" evidence="2">
    <location>
        <begin position="21"/>
        <end position="189"/>
    </location>
</feature>
<protein>
    <recommendedName>
        <fullName evidence="1">Phosphatidylglycerol/phosphatidylinositol transfer protein</fullName>
    </recommendedName>
</protein>
<feature type="domain" description="MD-2-related lipid-recognition" evidence="3">
    <location>
        <begin position="30"/>
        <end position="127"/>
    </location>
</feature>